<gene>
    <name evidence="1" type="ORF">K3721_06400</name>
</gene>
<organism evidence="1 2">
    <name type="scientific">Leisingera caerulea</name>
    <name type="common">Phaeobacter caeruleus</name>
    <dbReference type="NCBI Taxonomy" id="506591"/>
    <lineage>
        <taxon>Bacteria</taxon>
        <taxon>Pseudomonadati</taxon>
        <taxon>Pseudomonadota</taxon>
        <taxon>Alphaproteobacteria</taxon>
        <taxon>Rhodobacterales</taxon>
        <taxon>Roseobacteraceae</taxon>
        <taxon>Leisingera</taxon>
    </lineage>
</organism>
<sequence length="257" mass="28024">MIAHLGMYDRPETAAANDRFWASIRDHLGGGPDRLTRGADFWEVWKSPDLLLSQTCGCPYRTRLYGEVELVGTPDYGLPGCPPGYYNSVFIARQEDAGKPLASFAGRRFAYNEALSQSGWAAPMVHLHDRNVLPGALVETGGHRLSAEAVAEGRADFAALDALSWEMVREYDGFAAGLTEIERTEPTPALPYITALGNDTKPLFSAIESAIRGLDPDTRERLHLNGLVQIAPSDYLAVPTPPGPVLTSQRIRTAELT</sequence>
<dbReference type="SUPFAM" id="SSF53850">
    <property type="entry name" value="Periplasmic binding protein-like II"/>
    <property type="match status" value="1"/>
</dbReference>
<name>A0A9Q9M488_LEICA</name>
<reference evidence="1" key="1">
    <citation type="submission" date="2021-08" db="EMBL/GenBank/DDBJ databases">
        <authorList>
            <person name="Nwanade C."/>
            <person name="Wang M."/>
            <person name="Masoudi A."/>
            <person name="Yu Z."/>
            <person name="Liu J."/>
        </authorList>
    </citation>
    <scope>NUCLEOTIDE SEQUENCE</scope>
    <source>
        <strain evidence="1">S122</strain>
    </source>
</reference>
<dbReference type="RefSeq" id="WP_259972235.1">
    <property type="nucleotide sequence ID" value="NZ_CP081070.1"/>
</dbReference>
<dbReference type="Gene3D" id="3.40.190.10">
    <property type="entry name" value="Periplasmic binding protein-like II"/>
    <property type="match status" value="1"/>
</dbReference>
<dbReference type="Proteomes" id="UP001058713">
    <property type="component" value="Chromosome"/>
</dbReference>
<evidence type="ECO:0000313" key="1">
    <source>
        <dbReference type="EMBL" id="UWQ55164.1"/>
    </source>
</evidence>
<dbReference type="PANTHER" id="PTHR35841:SF1">
    <property type="entry name" value="PHOSPHONATES-BINDING PERIPLASMIC PROTEIN"/>
    <property type="match status" value="1"/>
</dbReference>
<dbReference type="AlphaFoldDB" id="A0A9Q9M488"/>
<proteinExistence type="predicted"/>
<evidence type="ECO:0000313" key="2">
    <source>
        <dbReference type="Proteomes" id="UP001058713"/>
    </source>
</evidence>
<dbReference type="EMBL" id="CP081070">
    <property type="protein sequence ID" value="UWQ55164.1"/>
    <property type="molecule type" value="Genomic_DNA"/>
</dbReference>
<dbReference type="KEGG" id="lcae:K3721_06400"/>
<dbReference type="PANTHER" id="PTHR35841">
    <property type="entry name" value="PHOSPHONATES-BINDING PERIPLASMIC PROTEIN"/>
    <property type="match status" value="1"/>
</dbReference>
<dbReference type="Pfam" id="PF12974">
    <property type="entry name" value="Phosphonate-bd"/>
    <property type="match status" value="1"/>
</dbReference>
<accession>A0A9Q9M488</accession>
<protein>
    <submittedName>
        <fullName evidence="1">Phosphate/phosphite/phosphonate ABC transporter substrate-binding protein</fullName>
    </submittedName>
</protein>